<feature type="compositionally biased region" description="Low complexity" evidence="2">
    <location>
        <begin position="473"/>
        <end position="495"/>
    </location>
</feature>
<protein>
    <submittedName>
        <fullName evidence="5">TFIIS N-terminal domain-containing protein</fullName>
    </submittedName>
</protein>
<dbReference type="InterPro" id="IPR042376">
    <property type="entry name" value="MED26"/>
</dbReference>
<dbReference type="Pfam" id="PF08711">
    <property type="entry name" value="Med26"/>
    <property type="match status" value="1"/>
</dbReference>
<dbReference type="GO" id="GO:0006357">
    <property type="term" value="P:regulation of transcription by RNA polymerase II"/>
    <property type="evidence" value="ECO:0007669"/>
    <property type="project" value="InterPro"/>
</dbReference>
<dbReference type="GO" id="GO:0070847">
    <property type="term" value="C:core mediator complex"/>
    <property type="evidence" value="ECO:0007669"/>
    <property type="project" value="TreeGrafter"/>
</dbReference>
<dbReference type="WBParaSite" id="TMUE_1000005923.1">
    <property type="protein sequence ID" value="TMUE_1000005923.1"/>
    <property type="gene ID" value="WBGene00285975"/>
</dbReference>
<reference evidence="5" key="1">
    <citation type="submission" date="2019-12" db="UniProtKB">
        <authorList>
            <consortium name="WormBaseParasite"/>
        </authorList>
    </citation>
    <scope>IDENTIFICATION</scope>
</reference>
<feature type="domain" description="TFIIS N-terminal" evidence="3">
    <location>
        <begin position="8"/>
        <end position="87"/>
    </location>
</feature>
<evidence type="ECO:0000256" key="2">
    <source>
        <dbReference type="SAM" id="MobiDB-lite"/>
    </source>
</evidence>
<evidence type="ECO:0000259" key="3">
    <source>
        <dbReference type="PROSITE" id="PS51319"/>
    </source>
</evidence>
<feature type="region of interest" description="Disordered" evidence="2">
    <location>
        <begin position="269"/>
        <end position="294"/>
    </location>
</feature>
<sequence>MQAVKVEQLKRRLLSALDEEKQVTNVKAAGDAILLIERTTLTKESLEASRLGLLINEVRRKNQSHFPDFARRCRALIKEWQKLISSTSATTADQQLNCKQQQQHPVEQYPVNKCHASGGYEQRSQKLVTDKHKSNNVVLESLSSPRPPVVDVAMTLAATVAPLYKENSNNNKNKNNGIVSIDDEPSQLKIRIKLGRSEEASIVKTVDQQQAPVNRSRDQVDLVGIEQAENRRKRKHTIGSERSSHGVTVAPSIGGLGLNLNGEVTPKANGTLKASSSSSGGGSVSDDGSSTMGAGGAAAAAAAAANEEADGCGGAQGGGRLPKLKSTAALVAEMTKSYPDTVAVHIDEENEEYIDDEDQQGARNATMIAGDHQSTAAAIAEETRSLASSSAATTTTGLLLLRGGHQQHHQQTTTDFVLDSRGRSELMETKCAMLRRFLDNIDSQVASPPFAHDQPHQPSLDGWSKINNGDGWSSTAASTSTSRSSSPSAANVSISRQPPSMAADSPPLPTPTVGIEKGSTLVLCSDMVDWQAMLPSLDDLKNVVDEDGVVVEGPLEEEEGTETDGCRRCRHRLRRREQLVESHLLLDDCSTKLSNDQLRFRDLNDDDEGNSATSSNVVRGRRVSLEQSFRHCDRFIALHSRVLTKLRNGRQVLAMPYVDIGIPDFLEYGFRDVDNFVVSRSEVGW</sequence>
<keyword evidence="4" id="KW-1185">Reference proteome</keyword>
<dbReference type="STRING" id="70415.A0A5S6QFD6"/>
<name>A0A5S6QFD6_TRIMR</name>
<dbReference type="InterPro" id="IPR035441">
    <property type="entry name" value="TFIIS/LEDGF_dom_sf"/>
</dbReference>
<dbReference type="GO" id="GO:0010628">
    <property type="term" value="P:positive regulation of gene expression"/>
    <property type="evidence" value="ECO:0007669"/>
    <property type="project" value="TreeGrafter"/>
</dbReference>
<dbReference type="PANTHER" id="PTHR15201">
    <property type="entry name" value="CRSP70"/>
    <property type="match status" value="1"/>
</dbReference>
<evidence type="ECO:0000313" key="5">
    <source>
        <dbReference type="WBParaSite" id="TMUE_1000005923.1"/>
    </source>
</evidence>
<dbReference type="GO" id="GO:0003712">
    <property type="term" value="F:transcription coregulator activity"/>
    <property type="evidence" value="ECO:0007669"/>
    <property type="project" value="TreeGrafter"/>
</dbReference>
<dbReference type="SUPFAM" id="SSF47676">
    <property type="entry name" value="Conserved domain common to transcription factors TFIIS, elongin A, CRSP70"/>
    <property type="match status" value="1"/>
</dbReference>
<proteinExistence type="predicted"/>
<organism evidence="4 5">
    <name type="scientific">Trichuris muris</name>
    <name type="common">Mouse whipworm</name>
    <dbReference type="NCBI Taxonomy" id="70415"/>
    <lineage>
        <taxon>Eukaryota</taxon>
        <taxon>Metazoa</taxon>
        <taxon>Ecdysozoa</taxon>
        <taxon>Nematoda</taxon>
        <taxon>Enoplea</taxon>
        <taxon>Dorylaimia</taxon>
        <taxon>Trichinellida</taxon>
        <taxon>Trichuridae</taxon>
        <taxon>Trichuris</taxon>
    </lineage>
</organism>
<evidence type="ECO:0000313" key="4">
    <source>
        <dbReference type="Proteomes" id="UP000046395"/>
    </source>
</evidence>
<dbReference type="PROSITE" id="PS51319">
    <property type="entry name" value="TFIIS_N"/>
    <property type="match status" value="1"/>
</dbReference>
<dbReference type="Gene3D" id="1.20.930.10">
    <property type="entry name" value="Conserved domain common to transcription factors TFIIS, elongin A, CRSP70"/>
    <property type="match status" value="1"/>
</dbReference>
<dbReference type="AlphaFoldDB" id="A0A5S6QFD6"/>
<feature type="region of interest" description="Disordered" evidence="2">
    <location>
        <begin position="446"/>
        <end position="513"/>
    </location>
</feature>
<dbReference type="GO" id="GO:0016592">
    <property type="term" value="C:mediator complex"/>
    <property type="evidence" value="ECO:0007669"/>
    <property type="project" value="InterPro"/>
</dbReference>
<accession>A0A5S6QFD6</accession>
<keyword evidence="1" id="KW-0539">Nucleus</keyword>
<feature type="region of interest" description="Disordered" evidence="2">
    <location>
        <begin position="225"/>
        <end position="250"/>
    </location>
</feature>
<evidence type="ECO:0000256" key="1">
    <source>
        <dbReference type="PROSITE-ProRule" id="PRU00649"/>
    </source>
</evidence>
<dbReference type="InterPro" id="IPR017923">
    <property type="entry name" value="TFIIS_N"/>
</dbReference>
<dbReference type="PANTHER" id="PTHR15201:SF1">
    <property type="entry name" value="MEDIATOR OF RNA POLYMERASE II TRANSCRIPTION SUBUNIT 26"/>
    <property type="match status" value="1"/>
</dbReference>
<comment type="subcellular location">
    <subcellularLocation>
        <location evidence="1">Nucleus</location>
    </subcellularLocation>
</comment>
<dbReference type="Proteomes" id="UP000046395">
    <property type="component" value="Unassembled WGS sequence"/>
</dbReference>